<dbReference type="Proteomes" id="UP000184096">
    <property type="component" value="Chromosome I"/>
</dbReference>
<keyword evidence="2" id="KW-1185">Reference proteome</keyword>
<dbReference type="RefSeq" id="WP_072822491.1">
    <property type="nucleotide sequence ID" value="NZ_LT670849.1"/>
</dbReference>
<sequence>MPRRKKYPWEKLSDEQLLKRRLSSLRVGIEGTWLEDCLNTLYEELEEKGIRLRPHAWISSEWFSPGNVPGIAIPFYLVHPRLMKLEKKMMLDVEGGTWSECMAILRHEAGHAIQHGYQLQRRRRWQKLFGPSSRRYPRYYKPNPASRQYVQHLRLWYAQSHPDEDFAETFAVWLRPRSNWRTRYAGWPALKKLEYVDELMEEIAGKRLVSTTRERVDPLHELSQTLGEHYQKKQAFYAFTPPKTYDRDLMKLFSADPRHRRGQPASSFIRRHRAHIRQLVARWTGENQLTLDAVLDDMIFRCRELDLRAVGSDRRLVADFTVLLTAKTMHALFGPSRRKWIAL</sequence>
<evidence type="ECO:0000313" key="2">
    <source>
        <dbReference type="Proteomes" id="UP000184096"/>
    </source>
</evidence>
<protein>
    <submittedName>
        <fullName evidence="1">Putative zinc-binding metallo-peptidase</fullName>
    </submittedName>
</protein>
<gene>
    <name evidence="1" type="ORF">SAMN05444170_5384</name>
</gene>
<reference evidence="2" key="1">
    <citation type="submission" date="2016-11" db="EMBL/GenBank/DDBJ databases">
        <authorList>
            <person name="Varghese N."/>
            <person name="Submissions S."/>
        </authorList>
    </citation>
    <scope>NUCLEOTIDE SEQUENCE [LARGE SCALE GENOMIC DNA]</scope>
    <source>
        <strain evidence="2">GAS401</strain>
    </source>
</reference>
<organism evidence="1 2">
    <name type="scientific">Bradyrhizobium erythrophlei</name>
    <dbReference type="NCBI Taxonomy" id="1437360"/>
    <lineage>
        <taxon>Bacteria</taxon>
        <taxon>Pseudomonadati</taxon>
        <taxon>Pseudomonadota</taxon>
        <taxon>Alphaproteobacteria</taxon>
        <taxon>Hyphomicrobiales</taxon>
        <taxon>Nitrobacteraceae</taxon>
        <taxon>Bradyrhizobium</taxon>
    </lineage>
</organism>
<dbReference type="AlphaFoldDB" id="A0A1M7UJ94"/>
<dbReference type="EMBL" id="LT670849">
    <property type="protein sequence ID" value="SHN83049.1"/>
    <property type="molecule type" value="Genomic_DNA"/>
</dbReference>
<evidence type="ECO:0000313" key="1">
    <source>
        <dbReference type="EMBL" id="SHN83049.1"/>
    </source>
</evidence>
<proteinExistence type="predicted"/>
<dbReference type="InterPro" id="IPR031321">
    <property type="entry name" value="UCP012641"/>
</dbReference>
<dbReference type="Gene3D" id="3.40.390.70">
    <property type="match status" value="1"/>
</dbReference>
<name>A0A1M7UJ94_9BRAD</name>
<dbReference type="Pfam" id="PF15887">
    <property type="entry name" value="Peptidase_Mx"/>
    <property type="match status" value="1"/>
</dbReference>
<dbReference type="OrthoDB" id="9773016at2"/>
<accession>A0A1M7UJ94</accession>